<dbReference type="SUPFAM" id="SSF88946">
    <property type="entry name" value="Sigma2 domain of RNA polymerase sigma factors"/>
    <property type="match status" value="1"/>
</dbReference>
<comment type="similarity">
    <text evidence="1">Belongs to the sigma-70 factor family. ECF subfamily.</text>
</comment>
<dbReference type="CDD" id="cd06171">
    <property type="entry name" value="Sigma70_r4"/>
    <property type="match status" value="1"/>
</dbReference>
<proteinExistence type="inferred from homology"/>
<keyword evidence="2" id="KW-0805">Transcription regulation</keyword>
<sequence>MRAHDLALSPPEDPVQPVDDHAIIALSLTQPDAFGALFERHSRELHRFLSRRLGAIADDLLGDLFVAAFELRTRYRAELADARPWLYGIAANLVRRHHRAEATRYRALGRTPLALVAADGSGEAVALADAAALRPRLATALAELKAADRDVLLLLAWGQLEQAEVAAALGIPLGTVRSRLHRARQQLRPVLDDLQGELR</sequence>
<evidence type="ECO:0000313" key="9">
    <source>
        <dbReference type="Proteomes" id="UP000655410"/>
    </source>
</evidence>
<evidence type="ECO:0000256" key="2">
    <source>
        <dbReference type="ARBA" id="ARBA00023015"/>
    </source>
</evidence>
<organism evidence="8 9">
    <name type="scientific">Nocardioides phosphati</name>
    <dbReference type="NCBI Taxonomy" id="1867775"/>
    <lineage>
        <taxon>Bacteria</taxon>
        <taxon>Bacillati</taxon>
        <taxon>Actinomycetota</taxon>
        <taxon>Actinomycetes</taxon>
        <taxon>Propionibacteriales</taxon>
        <taxon>Nocardioidaceae</taxon>
        <taxon>Nocardioides</taxon>
    </lineage>
</organism>
<accession>A0ABQ2NAB7</accession>
<dbReference type="SUPFAM" id="SSF88659">
    <property type="entry name" value="Sigma3 and sigma4 domains of RNA polymerase sigma factors"/>
    <property type="match status" value="1"/>
</dbReference>
<feature type="domain" description="RNA polymerase sigma factor 70 region 4 type 2" evidence="7">
    <location>
        <begin position="136"/>
        <end position="187"/>
    </location>
</feature>
<evidence type="ECO:0000256" key="3">
    <source>
        <dbReference type="ARBA" id="ARBA00023082"/>
    </source>
</evidence>
<dbReference type="Gene3D" id="1.10.1740.10">
    <property type="match status" value="1"/>
</dbReference>
<dbReference type="PANTHER" id="PTHR43133:SF8">
    <property type="entry name" value="RNA POLYMERASE SIGMA FACTOR HI_1459-RELATED"/>
    <property type="match status" value="1"/>
</dbReference>
<comment type="caution">
    <text evidence="8">The sequence shown here is derived from an EMBL/GenBank/DDBJ whole genome shotgun (WGS) entry which is preliminary data.</text>
</comment>
<protein>
    <submittedName>
        <fullName evidence="8">DNA-directed RNA polymerase sigma-70 factor</fullName>
    </submittedName>
</protein>
<dbReference type="PANTHER" id="PTHR43133">
    <property type="entry name" value="RNA POLYMERASE ECF-TYPE SIGMA FACTO"/>
    <property type="match status" value="1"/>
</dbReference>
<dbReference type="Pfam" id="PF04542">
    <property type="entry name" value="Sigma70_r2"/>
    <property type="match status" value="1"/>
</dbReference>
<name>A0ABQ2NAB7_9ACTN</name>
<dbReference type="GO" id="GO:0000428">
    <property type="term" value="C:DNA-directed RNA polymerase complex"/>
    <property type="evidence" value="ECO:0007669"/>
    <property type="project" value="UniProtKB-KW"/>
</dbReference>
<dbReference type="InterPro" id="IPR007627">
    <property type="entry name" value="RNA_pol_sigma70_r2"/>
</dbReference>
<evidence type="ECO:0000256" key="1">
    <source>
        <dbReference type="ARBA" id="ARBA00010641"/>
    </source>
</evidence>
<gene>
    <name evidence="8" type="primary">rpoE</name>
    <name evidence="8" type="ORF">GCM10011584_17510</name>
</gene>
<keyword evidence="8" id="KW-0240">DNA-directed RNA polymerase</keyword>
<keyword evidence="9" id="KW-1185">Reference proteome</keyword>
<dbReference type="EMBL" id="BMNI01000003">
    <property type="protein sequence ID" value="GGO89045.1"/>
    <property type="molecule type" value="Genomic_DNA"/>
</dbReference>
<dbReference type="InterPro" id="IPR039425">
    <property type="entry name" value="RNA_pol_sigma-70-like"/>
</dbReference>
<dbReference type="Proteomes" id="UP000655410">
    <property type="component" value="Unassembled WGS sequence"/>
</dbReference>
<evidence type="ECO:0000259" key="6">
    <source>
        <dbReference type="Pfam" id="PF04542"/>
    </source>
</evidence>
<evidence type="ECO:0000256" key="4">
    <source>
        <dbReference type="ARBA" id="ARBA00023125"/>
    </source>
</evidence>
<feature type="domain" description="RNA polymerase sigma-70 region 2" evidence="6">
    <location>
        <begin position="37"/>
        <end position="102"/>
    </location>
</feature>
<dbReference type="Gene3D" id="1.10.10.10">
    <property type="entry name" value="Winged helix-like DNA-binding domain superfamily/Winged helix DNA-binding domain"/>
    <property type="match status" value="1"/>
</dbReference>
<dbReference type="InterPro" id="IPR013325">
    <property type="entry name" value="RNA_pol_sigma_r2"/>
</dbReference>
<dbReference type="Pfam" id="PF08281">
    <property type="entry name" value="Sigma70_r4_2"/>
    <property type="match status" value="1"/>
</dbReference>
<dbReference type="InterPro" id="IPR013249">
    <property type="entry name" value="RNA_pol_sigma70_r4_t2"/>
</dbReference>
<dbReference type="InterPro" id="IPR014284">
    <property type="entry name" value="RNA_pol_sigma-70_dom"/>
</dbReference>
<dbReference type="RefSeq" id="WP_188783619.1">
    <property type="nucleotide sequence ID" value="NZ_BMNI01000003.1"/>
</dbReference>
<dbReference type="NCBIfam" id="TIGR02937">
    <property type="entry name" value="sigma70-ECF"/>
    <property type="match status" value="1"/>
</dbReference>
<keyword evidence="3" id="KW-0731">Sigma factor</keyword>
<reference evidence="9" key="1">
    <citation type="journal article" date="2019" name="Int. J. Syst. Evol. Microbiol.">
        <title>The Global Catalogue of Microorganisms (GCM) 10K type strain sequencing project: providing services to taxonomists for standard genome sequencing and annotation.</title>
        <authorList>
            <consortium name="The Broad Institute Genomics Platform"/>
            <consortium name="The Broad Institute Genome Sequencing Center for Infectious Disease"/>
            <person name="Wu L."/>
            <person name="Ma J."/>
        </authorList>
    </citation>
    <scope>NUCLEOTIDE SEQUENCE [LARGE SCALE GENOMIC DNA]</scope>
    <source>
        <strain evidence="9">CGMCC 4.7371</strain>
    </source>
</reference>
<keyword evidence="4" id="KW-0238">DNA-binding</keyword>
<evidence type="ECO:0000256" key="5">
    <source>
        <dbReference type="ARBA" id="ARBA00023163"/>
    </source>
</evidence>
<dbReference type="InterPro" id="IPR013324">
    <property type="entry name" value="RNA_pol_sigma_r3/r4-like"/>
</dbReference>
<keyword evidence="5" id="KW-0804">Transcription</keyword>
<evidence type="ECO:0000313" key="8">
    <source>
        <dbReference type="EMBL" id="GGO89045.1"/>
    </source>
</evidence>
<dbReference type="InterPro" id="IPR036388">
    <property type="entry name" value="WH-like_DNA-bd_sf"/>
</dbReference>
<evidence type="ECO:0000259" key="7">
    <source>
        <dbReference type="Pfam" id="PF08281"/>
    </source>
</evidence>